<dbReference type="PANTHER" id="PTHR30349:SF81">
    <property type="entry name" value="TYROSINE RECOMBINASE XERC"/>
    <property type="match status" value="1"/>
</dbReference>
<dbReference type="InterPro" id="IPR013762">
    <property type="entry name" value="Integrase-like_cat_sf"/>
</dbReference>
<dbReference type="InterPro" id="IPR044068">
    <property type="entry name" value="CB"/>
</dbReference>
<accession>A0A6N6M4G9</accession>
<dbReference type="Proteomes" id="UP000435357">
    <property type="component" value="Unassembled WGS sequence"/>
</dbReference>
<evidence type="ECO:0000256" key="3">
    <source>
        <dbReference type="ARBA" id="ARBA00023125"/>
    </source>
</evidence>
<dbReference type="PANTHER" id="PTHR30349">
    <property type="entry name" value="PHAGE INTEGRASE-RELATED"/>
    <property type="match status" value="1"/>
</dbReference>
<name>A0A6N6M4G9_9FLAO</name>
<organism evidence="8 9">
    <name type="scientific">Salibacter halophilus</name>
    <dbReference type="NCBI Taxonomy" id="1803916"/>
    <lineage>
        <taxon>Bacteria</taxon>
        <taxon>Pseudomonadati</taxon>
        <taxon>Bacteroidota</taxon>
        <taxon>Flavobacteriia</taxon>
        <taxon>Flavobacteriales</taxon>
        <taxon>Salibacteraceae</taxon>
        <taxon>Salibacter</taxon>
    </lineage>
</organism>
<dbReference type="InterPro" id="IPR002104">
    <property type="entry name" value="Integrase_catalytic"/>
</dbReference>
<dbReference type="Gene3D" id="1.10.150.130">
    <property type="match status" value="1"/>
</dbReference>
<gene>
    <name evidence="8" type="ORF">F3059_13610</name>
</gene>
<evidence type="ECO:0000313" key="8">
    <source>
        <dbReference type="EMBL" id="KAB1060751.1"/>
    </source>
</evidence>
<dbReference type="InterPro" id="IPR010998">
    <property type="entry name" value="Integrase_recombinase_N"/>
</dbReference>
<proteinExistence type="predicted"/>
<evidence type="ECO:0000256" key="2">
    <source>
        <dbReference type="ARBA" id="ARBA00022908"/>
    </source>
</evidence>
<dbReference type="EMBL" id="WACR01000022">
    <property type="protein sequence ID" value="KAB1060751.1"/>
    <property type="molecule type" value="Genomic_DNA"/>
</dbReference>
<feature type="domain" description="Core-binding (CB)" evidence="7">
    <location>
        <begin position="12"/>
        <end position="101"/>
    </location>
</feature>
<keyword evidence="3 5" id="KW-0238">DNA-binding</keyword>
<keyword evidence="1" id="KW-0159">Chromosome partition</keyword>
<evidence type="ECO:0000256" key="4">
    <source>
        <dbReference type="ARBA" id="ARBA00023172"/>
    </source>
</evidence>
<reference evidence="8 9" key="1">
    <citation type="submission" date="2019-09" db="EMBL/GenBank/DDBJ databases">
        <title>Genomes of Cryomorphaceae.</title>
        <authorList>
            <person name="Bowman J.P."/>
        </authorList>
    </citation>
    <scope>NUCLEOTIDE SEQUENCE [LARGE SCALE GENOMIC DNA]</scope>
    <source>
        <strain evidence="8 9">KCTC 52047</strain>
    </source>
</reference>
<dbReference type="GO" id="GO:0007059">
    <property type="term" value="P:chromosome segregation"/>
    <property type="evidence" value="ECO:0007669"/>
    <property type="project" value="UniProtKB-KW"/>
</dbReference>
<dbReference type="GO" id="GO:0003677">
    <property type="term" value="F:DNA binding"/>
    <property type="evidence" value="ECO:0007669"/>
    <property type="project" value="UniProtKB-UniRule"/>
</dbReference>
<sequence length="314" mass="36525">MRNLPLKNASYEYLLTAFKEWLDILGYNPQTVYNMPSMIREFLHFLEQENCNQINQLKSQHYKDYFNHLSTRPNQRRGGGLGNVYINQQIQALEKFYEFLQHKGATGIPPVTLKQLKLEKGNITVLTQEEIKQLFDAANQETPHSKQEAFNARDKAMLVVFYACGLRRREGANLALDDINFDRRIIHVRKGKNYKERLVPFSKSSSKILQEWIYDYRPQLIKSQKESNLFIGMIGKPMTGGSLYTRLKKLTLLVDNPDLQQKEVGLHTLRHSIATHLLENGMELQKIQRFLGHSSLESTQIYTHLIKKESANEL</sequence>
<dbReference type="PROSITE" id="PS51898">
    <property type="entry name" value="TYR_RECOMBINASE"/>
    <property type="match status" value="1"/>
</dbReference>
<keyword evidence="9" id="KW-1185">Reference proteome</keyword>
<evidence type="ECO:0000259" key="6">
    <source>
        <dbReference type="PROSITE" id="PS51898"/>
    </source>
</evidence>
<keyword evidence="2" id="KW-0229">DNA integration</keyword>
<dbReference type="GO" id="GO:0006310">
    <property type="term" value="P:DNA recombination"/>
    <property type="evidence" value="ECO:0007669"/>
    <property type="project" value="UniProtKB-KW"/>
</dbReference>
<dbReference type="Pfam" id="PF00589">
    <property type="entry name" value="Phage_integrase"/>
    <property type="match status" value="1"/>
</dbReference>
<dbReference type="RefSeq" id="WP_151170214.1">
    <property type="nucleotide sequence ID" value="NZ_WACR01000022.1"/>
</dbReference>
<dbReference type="AlphaFoldDB" id="A0A6N6M4G9"/>
<evidence type="ECO:0000256" key="5">
    <source>
        <dbReference type="PROSITE-ProRule" id="PRU01248"/>
    </source>
</evidence>
<evidence type="ECO:0000259" key="7">
    <source>
        <dbReference type="PROSITE" id="PS51900"/>
    </source>
</evidence>
<dbReference type="InterPro" id="IPR050090">
    <property type="entry name" value="Tyrosine_recombinase_XerCD"/>
</dbReference>
<keyword evidence="4" id="KW-0233">DNA recombination</keyword>
<evidence type="ECO:0000313" key="9">
    <source>
        <dbReference type="Proteomes" id="UP000435357"/>
    </source>
</evidence>
<dbReference type="OrthoDB" id="9801717at2"/>
<dbReference type="PROSITE" id="PS51900">
    <property type="entry name" value="CB"/>
    <property type="match status" value="1"/>
</dbReference>
<dbReference type="GO" id="GO:0015074">
    <property type="term" value="P:DNA integration"/>
    <property type="evidence" value="ECO:0007669"/>
    <property type="project" value="UniProtKB-KW"/>
</dbReference>
<protein>
    <submittedName>
        <fullName evidence="8">Tyrosine-type recombinase/integrase</fullName>
    </submittedName>
</protein>
<comment type="caution">
    <text evidence="8">The sequence shown here is derived from an EMBL/GenBank/DDBJ whole genome shotgun (WGS) entry which is preliminary data.</text>
</comment>
<feature type="domain" description="Tyr recombinase" evidence="6">
    <location>
        <begin position="121"/>
        <end position="314"/>
    </location>
</feature>
<dbReference type="Gene3D" id="1.10.443.10">
    <property type="entry name" value="Intergrase catalytic core"/>
    <property type="match status" value="1"/>
</dbReference>
<evidence type="ECO:0000256" key="1">
    <source>
        <dbReference type="ARBA" id="ARBA00022829"/>
    </source>
</evidence>
<dbReference type="InterPro" id="IPR011010">
    <property type="entry name" value="DNA_brk_join_enz"/>
</dbReference>
<dbReference type="SUPFAM" id="SSF56349">
    <property type="entry name" value="DNA breaking-rejoining enzymes"/>
    <property type="match status" value="1"/>
</dbReference>